<dbReference type="InterPro" id="IPR003115">
    <property type="entry name" value="ParB_N"/>
</dbReference>
<comment type="similarity">
    <text evidence="1">Belongs to the ParB family.</text>
</comment>
<evidence type="ECO:0000313" key="4">
    <source>
        <dbReference type="EMBL" id="MBC5616892.1"/>
    </source>
</evidence>
<sequence length="292" mass="32958">MNPKNKGLGRGLGAIFEIEGSALPEKTKGTAFEEIEIGRIVPNPKQPRTRFNEQALDELADSIRTLGVIQPITVKKEADGRYMIVSGERRWRASQLADQATIPAYIREVDDQALLEMAIVENIQRQDLNAIEVALSLQRLVDECRLTQDSLAERVGKKRSTVANYMRLLKLPVEVQLALREELISMGHARALAGLDDPQQQIALLKKIVKKGLSVRQAEEQVQKIRQEKPVRDDADEEFPESYVRLVDYLEKFFTQEISIKKNNKGGGKIVIGFESDADIEAFIGKFNEFKK</sequence>
<accession>A0ABR7CMJ3</accession>
<dbReference type="InterPro" id="IPR050336">
    <property type="entry name" value="Chromosome_partition/occlusion"/>
</dbReference>
<dbReference type="Proteomes" id="UP000636891">
    <property type="component" value="Unassembled WGS sequence"/>
</dbReference>
<dbReference type="CDD" id="cd16393">
    <property type="entry name" value="SPO0J_N"/>
    <property type="match status" value="1"/>
</dbReference>
<reference evidence="4 5" key="1">
    <citation type="submission" date="2020-08" db="EMBL/GenBank/DDBJ databases">
        <title>Genome public.</title>
        <authorList>
            <person name="Liu C."/>
            <person name="Sun Q."/>
        </authorList>
    </citation>
    <scope>NUCLEOTIDE SEQUENCE [LARGE SCALE GENOMIC DNA]</scope>
    <source>
        <strain evidence="4 5">New-7</strain>
    </source>
</reference>
<evidence type="ECO:0000313" key="5">
    <source>
        <dbReference type="Proteomes" id="UP000636891"/>
    </source>
</evidence>
<evidence type="ECO:0000259" key="3">
    <source>
        <dbReference type="SMART" id="SM00470"/>
    </source>
</evidence>
<dbReference type="PANTHER" id="PTHR33375">
    <property type="entry name" value="CHROMOSOME-PARTITIONING PROTEIN PARB-RELATED"/>
    <property type="match status" value="1"/>
</dbReference>
<dbReference type="PANTHER" id="PTHR33375:SF1">
    <property type="entry name" value="CHROMOSOME-PARTITIONING PROTEIN PARB-RELATED"/>
    <property type="match status" value="1"/>
</dbReference>
<dbReference type="RefSeq" id="WP_055205063.1">
    <property type="nucleotide sequence ID" value="NZ_JACOOK010000003.1"/>
</dbReference>
<keyword evidence="5" id="KW-1185">Reference proteome</keyword>
<evidence type="ECO:0000256" key="2">
    <source>
        <dbReference type="ARBA" id="ARBA00022829"/>
    </source>
</evidence>
<comment type="caution">
    <text evidence="4">The sequence shown here is derived from an EMBL/GenBank/DDBJ whole genome shotgun (WGS) entry which is preliminary data.</text>
</comment>
<keyword evidence="2" id="KW-0159">Chromosome partition</keyword>
<name>A0ABR7CMJ3_9BACT</name>
<dbReference type="SUPFAM" id="SSF109709">
    <property type="entry name" value="KorB DNA-binding domain-like"/>
    <property type="match status" value="1"/>
</dbReference>
<dbReference type="Pfam" id="PF17762">
    <property type="entry name" value="HTH_ParB"/>
    <property type="match status" value="1"/>
</dbReference>
<organism evidence="4 5">
    <name type="scientific">Alistipes hominis</name>
    <dbReference type="NCBI Taxonomy" id="2763015"/>
    <lineage>
        <taxon>Bacteria</taxon>
        <taxon>Pseudomonadati</taxon>
        <taxon>Bacteroidota</taxon>
        <taxon>Bacteroidia</taxon>
        <taxon>Bacteroidales</taxon>
        <taxon>Rikenellaceae</taxon>
        <taxon>Alistipes</taxon>
    </lineage>
</organism>
<dbReference type="Gene3D" id="3.90.1530.30">
    <property type="match status" value="1"/>
</dbReference>
<dbReference type="InterPro" id="IPR004437">
    <property type="entry name" value="ParB/RepB/Spo0J"/>
</dbReference>
<dbReference type="Pfam" id="PF02195">
    <property type="entry name" value="ParB_N"/>
    <property type="match status" value="1"/>
</dbReference>
<dbReference type="InterPro" id="IPR036086">
    <property type="entry name" value="ParB/Sulfiredoxin_sf"/>
</dbReference>
<gene>
    <name evidence="4" type="ORF">H8S08_07655</name>
</gene>
<dbReference type="Gene3D" id="1.10.10.2830">
    <property type="match status" value="1"/>
</dbReference>
<dbReference type="SMART" id="SM00470">
    <property type="entry name" value="ParB"/>
    <property type="match status" value="1"/>
</dbReference>
<dbReference type="NCBIfam" id="TIGR00180">
    <property type="entry name" value="parB_part"/>
    <property type="match status" value="1"/>
</dbReference>
<proteinExistence type="inferred from homology"/>
<feature type="domain" description="ParB-like N-terminal" evidence="3">
    <location>
        <begin position="33"/>
        <end position="123"/>
    </location>
</feature>
<evidence type="ECO:0000256" key="1">
    <source>
        <dbReference type="ARBA" id="ARBA00006295"/>
    </source>
</evidence>
<dbReference type="SUPFAM" id="SSF110849">
    <property type="entry name" value="ParB/Sulfiredoxin"/>
    <property type="match status" value="1"/>
</dbReference>
<dbReference type="EMBL" id="JACOOK010000003">
    <property type="protein sequence ID" value="MBC5616892.1"/>
    <property type="molecule type" value="Genomic_DNA"/>
</dbReference>
<protein>
    <submittedName>
        <fullName evidence="4">ParB/RepB/Spo0J family partition protein</fullName>
    </submittedName>
</protein>
<dbReference type="InterPro" id="IPR041468">
    <property type="entry name" value="HTH_ParB/Spo0J"/>
</dbReference>